<dbReference type="InterPro" id="IPR027417">
    <property type="entry name" value="P-loop_NTPase"/>
</dbReference>
<evidence type="ECO:0000313" key="1">
    <source>
        <dbReference type="EMBL" id="SBW12373.1"/>
    </source>
</evidence>
<dbReference type="Gene3D" id="3.40.50.300">
    <property type="entry name" value="P-loop containing nucleotide triphosphate hydrolases"/>
    <property type="match status" value="1"/>
</dbReference>
<dbReference type="EMBL" id="FLUP01000002">
    <property type="protein sequence ID" value="SBW12373.1"/>
    <property type="molecule type" value="Genomic_DNA"/>
</dbReference>
<organism evidence="1">
    <name type="scientific">uncultured Desulfovibrio sp</name>
    <dbReference type="NCBI Taxonomy" id="167968"/>
    <lineage>
        <taxon>Bacteria</taxon>
        <taxon>Pseudomonadati</taxon>
        <taxon>Thermodesulfobacteriota</taxon>
        <taxon>Desulfovibrionia</taxon>
        <taxon>Desulfovibrionales</taxon>
        <taxon>Desulfovibrionaceae</taxon>
        <taxon>Desulfovibrio</taxon>
        <taxon>environmental samples</taxon>
    </lineage>
</organism>
<protein>
    <submittedName>
        <fullName evidence="1">Uncharacterized protein</fullName>
    </submittedName>
</protein>
<name>A0A212KKY6_9BACT</name>
<proteinExistence type="predicted"/>
<reference evidence="1" key="1">
    <citation type="submission" date="2016-04" db="EMBL/GenBank/DDBJ databases">
        <authorList>
            <person name="Evans L.H."/>
            <person name="Alamgir A."/>
            <person name="Owens N."/>
            <person name="Weber N.D."/>
            <person name="Virtaneva K."/>
            <person name="Barbian K."/>
            <person name="Babar A."/>
            <person name="Rosenke K."/>
        </authorList>
    </citation>
    <scope>NUCLEOTIDE SEQUENCE</scope>
    <source>
        <strain evidence="1">92-2</strain>
    </source>
</reference>
<dbReference type="RefSeq" id="WP_227118354.1">
    <property type="nucleotide sequence ID" value="NZ_LT598928.1"/>
</dbReference>
<gene>
    <name evidence="1" type="ORF">KM92DES2_20464</name>
</gene>
<accession>A0A212KKY6</accession>
<sequence>MIERTFQDIPDGKIEDADQHEFLVSLGWSIGTSWGELLQSKRILIVSEAGAGKTYECKVQSQRLSNAGAPAFFVELSSLASANLRDLFDSEEEARLDGWLASPDEEATFFLDSVDELKLTQHSFELALKRFKKEIKDQLHRARIVITTRPIPFDESLIRTLLPIPPAQPKGTKEERFAEIMTRERLQQHDADDANEPLGWRLVALMPLSDEQIKEFASQQRVEKPDLLLKALLRRKAQSFARRPQDLIELCADWRENQLHVRTHRDQVKTNIRVKLEARVDRREACELSSNKAWEGASRLALAMQVMRLFTIRHSAASDITRGDAALNPLRILSDWQPNEVKTLLERPLFGFASYGRVRFHHRSVMEFLAAERLTYLREQRMPLKALRRLIFAETKDKIIVRPSKRPVAAWLALNIPSIFELLRDNEPEVLLNEGDPEALSLAQRKEILRAFAKRYCSSGWRGMDVPSIQVERFASADLADEIRKIWLEGVENPEVRIFLLGLIGGGGITSSAADVYDLLNSTNSSASDKIIALRTLAVLNDKSLYEVSAHIAEGDTYGSKRFVSRAVAVLFPQFMSADQLCKILRWIESKENTLWEGSRYITSIITSSESEIDYDVLVVLRESFVALLSEGLRWQHEWPHITSDFPQYCGILAAICLQGLKQDVNKSWCQASVLALCLFNRHFFGISESIQNLREYLFDLSATDNCFLFWCADAFVQSLHFNSDFFRRFFAASGKYSLVSLRFDRDYEWINNSLANKNRTVDDRAMLLEAVLHITPVHEIVGERRKKIESLVEDNPLLLKIFNTRVKVQIKNKKTSLRFSRKENSREDQKNRADAKRRAAWIEFWRSVTNKPDCEFSSEKSFATAWNLWNFMRRMSDDNTLSVWNRSAIEDFFDRATADRLQSVLTTIWRTESPTLPYERPVGSHNSYSERWELGLAAISAEAEDSEWAKKLTEEEALKAARHALLELNGLPQWIGTLVDAHPSAAEILWKEVSWELEQTPEVGSNSWLLQQLGDAPENVAKLFLPRLLTWLESGSACHDDIIATVMAYRLRHATRPIIKYGDIATKAKLAQIAQERLACFLSAELRDVWLSTLLQIDPERGVVAFENFASTVEPSARSEVVSCFSRFFGNRDSAVSLHNKLFTPRLLLRLLRLAYQHVRVEDDVHREGVFSPDARDDAQMARHNISNALFRIKGDEGFSAQLEMAADPLCGHLKDRLIAMADENWAQEIDAHAYDEQQAIALDKSCEAPAASNEAMFGILKDRLSDLDDFLLRDTSSRELWAGIDKEWILRRAIARELEIAANSLYTVDQEAVTADEKETDIRLRSVVGGYEAVIELKLGNERTAKYLRDTIKNQLVKKYLAAEKSRAGALLVAISKNRQWEHPDEGKKINIGELTELLRNEAERVQIALGSKVFIMIHLLDLRPRLSTEKKAKIKV</sequence>